<evidence type="ECO:0000313" key="3">
    <source>
        <dbReference type="Proteomes" id="UP001165082"/>
    </source>
</evidence>
<accession>A0A9W7CHD1</accession>
<dbReference type="AlphaFoldDB" id="A0A9W7CHD1"/>
<name>A0A9W7CHD1_9STRA</name>
<dbReference type="Gene3D" id="3.20.90.10">
    <property type="entry name" value="Tubby Protein, Chain A"/>
    <property type="match status" value="1"/>
</dbReference>
<keyword evidence="3" id="KW-1185">Reference proteome</keyword>
<reference evidence="2" key="1">
    <citation type="submission" date="2022-07" db="EMBL/GenBank/DDBJ databases">
        <title>Genome analysis of Parmales, a sister group of diatoms, reveals the evolutionary specialization of diatoms from phago-mixotrophs to photoautotrophs.</title>
        <authorList>
            <person name="Ban H."/>
            <person name="Sato S."/>
            <person name="Yoshikawa S."/>
            <person name="Kazumasa Y."/>
            <person name="Nakamura Y."/>
            <person name="Ichinomiya M."/>
            <person name="Saitoh K."/>
            <person name="Sato N."/>
            <person name="Blanc-Mathieu R."/>
            <person name="Endo H."/>
            <person name="Kuwata A."/>
            <person name="Ogata H."/>
        </authorList>
    </citation>
    <scope>NUCLEOTIDE SEQUENCE</scope>
</reference>
<protein>
    <submittedName>
        <fullName evidence="2">Uncharacterized protein</fullName>
    </submittedName>
</protein>
<evidence type="ECO:0000313" key="2">
    <source>
        <dbReference type="EMBL" id="GMI05848.1"/>
    </source>
</evidence>
<organism evidence="2 3">
    <name type="scientific">Triparma retinervis</name>
    <dbReference type="NCBI Taxonomy" id="2557542"/>
    <lineage>
        <taxon>Eukaryota</taxon>
        <taxon>Sar</taxon>
        <taxon>Stramenopiles</taxon>
        <taxon>Ochrophyta</taxon>
        <taxon>Bolidophyceae</taxon>
        <taxon>Parmales</taxon>
        <taxon>Triparmaceae</taxon>
        <taxon>Triparma</taxon>
    </lineage>
</organism>
<dbReference type="EMBL" id="BRXZ01000131">
    <property type="protein sequence ID" value="GMI05848.1"/>
    <property type="molecule type" value="Genomic_DNA"/>
</dbReference>
<feature type="compositionally biased region" description="Basic and acidic residues" evidence="1">
    <location>
        <begin position="194"/>
        <end position="203"/>
    </location>
</feature>
<feature type="region of interest" description="Disordered" evidence="1">
    <location>
        <begin position="194"/>
        <end position="276"/>
    </location>
</feature>
<sequence length="314" mass="35523">MHPSQQWEEYCVRWEGKRGIVCRDLRESDGKTRSEKFVASCIKVDLGDGRKKMIIGDDLMQSGERDLGFAEVLLDNQGQWSVNVNMDYVWREWEGREPRKEDGEYSGWVEMGKGRKTTRGLKGGKADVRIVVCNMRDFNFGAAGGGEGWSVVTSKVPTWSTKMDSLVLEFLRSRVTQASPKNFLFTMKKQKKKGEAGEVRVEDVEGLEEEPNKERNKGKEKEKEKGEKKETGKEEKKGKEGKEGKEGKKEEKEEKDKAKAKATEIAAKKKKASTEESVMQYGMGHGDKWSLDFKHLGLIQAIGLAAVAEMWEGE</sequence>
<dbReference type="InterPro" id="IPR025659">
    <property type="entry name" value="Tubby-like_C"/>
</dbReference>
<dbReference type="OrthoDB" id="10444005at2759"/>
<dbReference type="Proteomes" id="UP001165082">
    <property type="component" value="Unassembled WGS sequence"/>
</dbReference>
<dbReference type="SUPFAM" id="SSF54518">
    <property type="entry name" value="Tubby C-terminal domain-like"/>
    <property type="match status" value="1"/>
</dbReference>
<gene>
    <name evidence="2" type="ORF">TrRE_jg12402</name>
</gene>
<evidence type="ECO:0000256" key="1">
    <source>
        <dbReference type="SAM" id="MobiDB-lite"/>
    </source>
</evidence>
<comment type="caution">
    <text evidence="2">The sequence shown here is derived from an EMBL/GenBank/DDBJ whole genome shotgun (WGS) entry which is preliminary data.</text>
</comment>
<feature type="compositionally biased region" description="Basic and acidic residues" evidence="1">
    <location>
        <begin position="210"/>
        <end position="262"/>
    </location>
</feature>
<proteinExistence type="predicted"/>